<dbReference type="InterPro" id="IPR036236">
    <property type="entry name" value="Znf_C2H2_sf"/>
</dbReference>
<keyword evidence="11" id="KW-1185">Reference proteome</keyword>
<dbReference type="GO" id="GO:0008270">
    <property type="term" value="F:zinc ion binding"/>
    <property type="evidence" value="ECO:0007669"/>
    <property type="project" value="UniProtKB-KW"/>
</dbReference>
<name>A0A9Q3CL62_9BASI</name>
<dbReference type="SMART" id="SM00355">
    <property type="entry name" value="ZnF_C2H2"/>
    <property type="match status" value="2"/>
</dbReference>
<keyword evidence="3" id="KW-0677">Repeat</keyword>
<dbReference type="PANTHER" id="PTHR24388:SF54">
    <property type="entry name" value="PROTEIN ESCARGOT"/>
    <property type="match status" value="1"/>
</dbReference>
<dbReference type="Gene3D" id="3.30.160.60">
    <property type="entry name" value="Classic Zinc Finger"/>
    <property type="match status" value="2"/>
</dbReference>
<dbReference type="PANTHER" id="PTHR24388">
    <property type="entry name" value="ZINC FINGER PROTEIN"/>
    <property type="match status" value="1"/>
</dbReference>
<sequence>MDSNLGAEQTCQSPAFQLPDDPGFLLSSSADWRFERNQYPNNQTQTPHISHEMHHDLGTMRPLTASGTSVSIGDSGGGVYRDQSKILSNDNQFISHRAVGAHNITPFSTSQACLAPSLSPHRRSQKYYTCDICDKQFLRPSSLTTHRLSHTGEKPHSCTVCGKAFSVASNLRRHEITIHGPRNQGESRPYEARVQSTNFCIPGQAILEATNSSVIYRRGIDIYENILPSHEQFHELPREA</sequence>
<evidence type="ECO:0000256" key="5">
    <source>
        <dbReference type="ARBA" id="ARBA00022833"/>
    </source>
</evidence>
<feature type="domain" description="C2H2-type" evidence="9">
    <location>
        <begin position="156"/>
        <end position="184"/>
    </location>
</feature>
<dbReference type="AlphaFoldDB" id="A0A9Q3CL62"/>
<dbReference type="GO" id="GO:0000981">
    <property type="term" value="F:DNA-binding transcription factor activity, RNA polymerase II-specific"/>
    <property type="evidence" value="ECO:0007669"/>
    <property type="project" value="TreeGrafter"/>
</dbReference>
<keyword evidence="5" id="KW-0862">Zinc</keyword>
<keyword evidence="2" id="KW-0479">Metal-binding</keyword>
<comment type="caution">
    <text evidence="10">The sequence shown here is derived from an EMBL/GenBank/DDBJ whole genome shotgun (WGS) entry which is preliminary data.</text>
</comment>
<proteinExistence type="predicted"/>
<dbReference type="EMBL" id="AVOT02007918">
    <property type="protein sequence ID" value="MBW0484933.1"/>
    <property type="molecule type" value="Genomic_DNA"/>
</dbReference>
<dbReference type="FunFam" id="3.30.160.60:FF:000538">
    <property type="entry name" value="zinc finger protein 853"/>
    <property type="match status" value="1"/>
</dbReference>
<reference evidence="10" key="1">
    <citation type="submission" date="2021-03" db="EMBL/GenBank/DDBJ databases">
        <title>Draft genome sequence of rust myrtle Austropuccinia psidii MF-1, a brazilian biotype.</title>
        <authorList>
            <person name="Quecine M.C."/>
            <person name="Pachon D.M.R."/>
            <person name="Bonatelli M.L."/>
            <person name="Correr F.H."/>
            <person name="Franceschini L.M."/>
            <person name="Leite T.F."/>
            <person name="Margarido G.R.A."/>
            <person name="Almeida C.A."/>
            <person name="Ferrarezi J.A."/>
            <person name="Labate C.A."/>
        </authorList>
    </citation>
    <scope>NUCLEOTIDE SEQUENCE</scope>
    <source>
        <strain evidence="10">MF-1</strain>
    </source>
</reference>
<dbReference type="FunFam" id="3.30.160.60:FF:000744">
    <property type="entry name" value="zinc finger E-box-binding homeobox 1"/>
    <property type="match status" value="1"/>
</dbReference>
<protein>
    <recommendedName>
        <fullName evidence="9">C2H2-type domain-containing protein</fullName>
    </recommendedName>
</protein>
<dbReference type="GO" id="GO:0005634">
    <property type="term" value="C:nucleus"/>
    <property type="evidence" value="ECO:0007669"/>
    <property type="project" value="UniProtKB-SubCell"/>
</dbReference>
<evidence type="ECO:0000256" key="1">
    <source>
        <dbReference type="ARBA" id="ARBA00004123"/>
    </source>
</evidence>
<feature type="compositionally biased region" description="Polar residues" evidence="8">
    <location>
        <begin position="1"/>
        <end position="15"/>
    </location>
</feature>
<evidence type="ECO:0000259" key="9">
    <source>
        <dbReference type="PROSITE" id="PS50157"/>
    </source>
</evidence>
<dbReference type="OrthoDB" id="6077919at2759"/>
<gene>
    <name evidence="10" type="ORF">O181_024648</name>
</gene>
<dbReference type="Proteomes" id="UP000765509">
    <property type="component" value="Unassembled WGS sequence"/>
</dbReference>
<feature type="region of interest" description="Disordered" evidence="8">
    <location>
        <begin position="1"/>
        <end position="22"/>
    </location>
</feature>
<dbReference type="SUPFAM" id="SSF57667">
    <property type="entry name" value="beta-beta-alpha zinc fingers"/>
    <property type="match status" value="1"/>
</dbReference>
<accession>A0A9Q3CL62</accession>
<evidence type="ECO:0000313" key="11">
    <source>
        <dbReference type="Proteomes" id="UP000765509"/>
    </source>
</evidence>
<dbReference type="GO" id="GO:0000978">
    <property type="term" value="F:RNA polymerase II cis-regulatory region sequence-specific DNA binding"/>
    <property type="evidence" value="ECO:0007669"/>
    <property type="project" value="TreeGrafter"/>
</dbReference>
<feature type="domain" description="C2H2-type" evidence="9">
    <location>
        <begin position="128"/>
        <end position="155"/>
    </location>
</feature>
<dbReference type="InterPro" id="IPR050527">
    <property type="entry name" value="Snail/Krueppel_Znf"/>
</dbReference>
<evidence type="ECO:0000313" key="10">
    <source>
        <dbReference type="EMBL" id="MBW0484933.1"/>
    </source>
</evidence>
<evidence type="ECO:0000256" key="3">
    <source>
        <dbReference type="ARBA" id="ARBA00022737"/>
    </source>
</evidence>
<keyword evidence="4 7" id="KW-0863">Zinc-finger</keyword>
<dbReference type="PROSITE" id="PS50157">
    <property type="entry name" value="ZINC_FINGER_C2H2_2"/>
    <property type="match status" value="2"/>
</dbReference>
<comment type="subcellular location">
    <subcellularLocation>
        <location evidence="1">Nucleus</location>
    </subcellularLocation>
</comment>
<organism evidence="10 11">
    <name type="scientific">Austropuccinia psidii MF-1</name>
    <dbReference type="NCBI Taxonomy" id="1389203"/>
    <lineage>
        <taxon>Eukaryota</taxon>
        <taxon>Fungi</taxon>
        <taxon>Dikarya</taxon>
        <taxon>Basidiomycota</taxon>
        <taxon>Pucciniomycotina</taxon>
        <taxon>Pucciniomycetes</taxon>
        <taxon>Pucciniales</taxon>
        <taxon>Sphaerophragmiaceae</taxon>
        <taxon>Austropuccinia</taxon>
    </lineage>
</organism>
<dbReference type="PROSITE" id="PS00028">
    <property type="entry name" value="ZINC_FINGER_C2H2_1"/>
    <property type="match status" value="2"/>
</dbReference>
<evidence type="ECO:0000256" key="7">
    <source>
        <dbReference type="PROSITE-ProRule" id="PRU00042"/>
    </source>
</evidence>
<evidence type="ECO:0000256" key="4">
    <source>
        <dbReference type="ARBA" id="ARBA00022771"/>
    </source>
</evidence>
<evidence type="ECO:0000256" key="2">
    <source>
        <dbReference type="ARBA" id="ARBA00022723"/>
    </source>
</evidence>
<evidence type="ECO:0000256" key="6">
    <source>
        <dbReference type="ARBA" id="ARBA00023242"/>
    </source>
</evidence>
<dbReference type="InterPro" id="IPR013087">
    <property type="entry name" value="Znf_C2H2_type"/>
</dbReference>
<dbReference type="Pfam" id="PF00096">
    <property type="entry name" value="zf-C2H2"/>
    <property type="match status" value="2"/>
</dbReference>
<evidence type="ECO:0000256" key="8">
    <source>
        <dbReference type="SAM" id="MobiDB-lite"/>
    </source>
</evidence>
<keyword evidence="6" id="KW-0539">Nucleus</keyword>